<gene>
    <name evidence="1" type="ORF">Tci_264209</name>
</gene>
<name>A0A699H6J3_TANCI</name>
<proteinExistence type="predicted"/>
<evidence type="ECO:0008006" key="2">
    <source>
        <dbReference type="Google" id="ProtNLM"/>
    </source>
</evidence>
<evidence type="ECO:0000313" key="1">
    <source>
        <dbReference type="EMBL" id="GEW92233.1"/>
    </source>
</evidence>
<comment type="caution">
    <text evidence="1">The sequence shown here is derived from an EMBL/GenBank/DDBJ whole genome shotgun (WGS) entry which is preliminary data.</text>
</comment>
<protein>
    <recommendedName>
        <fullName evidence="2">Retrovirus-related Pol polyprotein from transposon TNT 1-94</fullName>
    </recommendedName>
</protein>
<sequence>MFKVDSLKVIWAMLEIIKLHEHGLSIQLEMQGKSTKVIRCYNFNGEGYMAKQCTTRKRVKDSERFKKNMLLAQAQEAGIVLNDDQQDFLADNLEETDDCDDF</sequence>
<accession>A0A699H6J3</accession>
<dbReference type="AlphaFoldDB" id="A0A699H6J3"/>
<reference evidence="1" key="1">
    <citation type="journal article" date="2019" name="Sci. Rep.">
        <title>Draft genome of Tanacetum cinerariifolium, the natural source of mosquito coil.</title>
        <authorList>
            <person name="Yamashiro T."/>
            <person name="Shiraishi A."/>
            <person name="Satake H."/>
            <person name="Nakayama K."/>
        </authorList>
    </citation>
    <scope>NUCLEOTIDE SEQUENCE</scope>
</reference>
<organism evidence="1">
    <name type="scientific">Tanacetum cinerariifolium</name>
    <name type="common">Dalmatian daisy</name>
    <name type="synonym">Chrysanthemum cinerariifolium</name>
    <dbReference type="NCBI Taxonomy" id="118510"/>
    <lineage>
        <taxon>Eukaryota</taxon>
        <taxon>Viridiplantae</taxon>
        <taxon>Streptophyta</taxon>
        <taxon>Embryophyta</taxon>
        <taxon>Tracheophyta</taxon>
        <taxon>Spermatophyta</taxon>
        <taxon>Magnoliopsida</taxon>
        <taxon>eudicotyledons</taxon>
        <taxon>Gunneridae</taxon>
        <taxon>Pentapetalae</taxon>
        <taxon>asterids</taxon>
        <taxon>campanulids</taxon>
        <taxon>Asterales</taxon>
        <taxon>Asteraceae</taxon>
        <taxon>Asteroideae</taxon>
        <taxon>Anthemideae</taxon>
        <taxon>Anthemidinae</taxon>
        <taxon>Tanacetum</taxon>
    </lineage>
</organism>
<dbReference type="EMBL" id="BKCJ010080460">
    <property type="protein sequence ID" value="GEW92233.1"/>
    <property type="molecule type" value="Genomic_DNA"/>
</dbReference>